<accession>A0A6N8EAU8</accession>
<dbReference type="AlphaFoldDB" id="A0A6N8EAU8"/>
<proteinExistence type="predicted"/>
<name>A0A6N8EAU8_9GAMM</name>
<dbReference type="OrthoDB" id="6198507at2"/>
<organism evidence="1 2">
    <name type="scientific">Allochromatium palmeri</name>
    <dbReference type="NCBI Taxonomy" id="231048"/>
    <lineage>
        <taxon>Bacteria</taxon>
        <taxon>Pseudomonadati</taxon>
        <taxon>Pseudomonadota</taxon>
        <taxon>Gammaproteobacteria</taxon>
        <taxon>Chromatiales</taxon>
        <taxon>Chromatiaceae</taxon>
        <taxon>Allochromatium</taxon>
    </lineage>
</organism>
<comment type="caution">
    <text evidence="1">The sequence shown here is derived from an EMBL/GenBank/DDBJ whole genome shotgun (WGS) entry which is preliminary data.</text>
</comment>
<protein>
    <submittedName>
        <fullName evidence="1">DUF4390 domain-containing protein</fullName>
    </submittedName>
</protein>
<dbReference type="RefSeq" id="WP_155448570.1">
    <property type="nucleotide sequence ID" value="NZ_WNKT01000003.1"/>
</dbReference>
<reference evidence="1 2" key="1">
    <citation type="submission" date="2019-11" db="EMBL/GenBank/DDBJ databases">
        <title>Whole-genome sequence of the anaerobic purple sulfur bacterium Allochromatium palmeri DSM 15591.</title>
        <authorList>
            <person name="Kyndt J.A."/>
            <person name="Meyer T.E."/>
        </authorList>
    </citation>
    <scope>NUCLEOTIDE SEQUENCE [LARGE SCALE GENOMIC DNA]</scope>
    <source>
        <strain evidence="1 2">DSM 15591</strain>
    </source>
</reference>
<sequence>MSTGKVSGFTLILVVIALLALAADALARTSRFNVEQAQTREQAGQILMSANIGFDFSEPVLEALDHGVPLTLVVHVQVRRTKAWMWEDSLVDEQWRYAIRYRPLSERYEVYRLPGSEGRDFVTRDAAIRALGELTDQTLISRARLDPDADYELQIKVFLDIEELPLPLRPMAYLTPSWKLSSGWTKWPLNH</sequence>
<dbReference type="Proteomes" id="UP000434044">
    <property type="component" value="Unassembled WGS sequence"/>
</dbReference>
<dbReference type="EMBL" id="WNKT01000003">
    <property type="protein sequence ID" value="MTW19999.1"/>
    <property type="molecule type" value="Genomic_DNA"/>
</dbReference>
<dbReference type="Pfam" id="PF14334">
    <property type="entry name" value="DUF4390"/>
    <property type="match status" value="1"/>
</dbReference>
<evidence type="ECO:0000313" key="1">
    <source>
        <dbReference type="EMBL" id="MTW19999.1"/>
    </source>
</evidence>
<evidence type="ECO:0000313" key="2">
    <source>
        <dbReference type="Proteomes" id="UP000434044"/>
    </source>
</evidence>
<gene>
    <name evidence="1" type="ORF">GJ668_02690</name>
</gene>
<dbReference type="InterPro" id="IPR025500">
    <property type="entry name" value="DUF4390"/>
</dbReference>
<keyword evidence="2" id="KW-1185">Reference proteome</keyword>